<keyword evidence="3" id="KW-0489">Methyltransferase</keyword>
<accession>A0ABW7MZC3</accession>
<sequence length="393" mass="45122">MNTAVLNTEVQEFINKNLNTDLPGLVLKQPELPDVTTDDLIQQIESKKRCEKKLPTWFHSKNIYYPNKLNIEQTSSERTADYKSTLISGKSLIDITGGFGVDAFYFSKAIDQVTHCEINPDLSQIVTHNFSALEVENITCIASDGLEYLKNSKDIFDWIYVDPSRRDANKSRVFFLKDCLPNVPENLNILFDHSKDILIKTAPLLDLSAGLNELKSVKQIHVVSVNNEVKELLWILQKGFSGTVEVITVNLKNKKTEIFQFNLEEEKKAHAHYSEPLSYLYEPNASILKAGAFQMIAEKYKINKLHKHTHLYTNETLIEFPGRRFMIENVIPFNKKDIKKVGIKKANITTRNFPENVKQIRQKFNISDGGEAYLFFTKDLKEKKMIVVCNKIE</sequence>
<dbReference type="GO" id="GO:0032259">
    <property type="term" value="P:methylation"/>
    <property type="evidence" value="ECO:0007669"/>
    <property type="project" value="UniProtKB-KW"/>
</dbReference>
<organism evidence="3 4">
    <name type="scientific">Gaetbulibacter aestuarii</name>
    <dbReference type="NCBI Taxonomy" id="1502358"/>
    <lineage>
        <taxon>Bacteria</taxon>
        <taxon>Pseudomonadati</taxon>
        <taxon>Bacteroidota</taxon>
        <taxon>Flavobacteriia</taxon>
        <taxon>Flavobacteriales</taxon>
        <taxon>Flavobacteriaceae</taxon>
        <taxon>Gaetbulibacter</taxon>
    </lineage>
</organism>
<proteinExistence type="predicted"/>
<dbReference type="SUPFAM" id="SSF53335">
    <property type="entry name" value="S-adenosyl-L-methionine-dependent methyltransferases"/>
    <property type="match status" value="1"/>
</dbReference>
<name>A0ABW7MZC3_9FLAO</name>
<evidence type="ECO:0000259" key="1">
    <source>
        <dbReference type="Pfam" id="PF18096"/>
    </source>
</evidence>
<feature type="domain" description="PG-1098 ferredoxin-like" evidence="2">
    <location>
        <begin position="279"/>
        <end position="321"/>
    </location>
</feature>
<dbReference type="CDD" id="cd02440">
    <property type="entry name" value="AdoMet_MTases"/>
    <property type="match status" value="1"/>
</dbReference>
<dbReference type="InterPro" id="IPR054168">
    <property type="entry name" value="PG_1098_Fer"/>
</dbReference>
<reference evidence="3 4" key="1">
    <citation type="submission" date="2024-02" db="EMBL/GenBank/DDBJ databases">
        <title>A Gaetbulibacter species isolated from tidal flats and genomic insights of their niches.</title>
        <authorList>
            <person name="Ye Y."/>
        </authorList>
    </citation>
    <scope>NUCLEOTIDE SEQUENCE [LARGE SCALE GENOMIC DNA]</scope>
    <source>
        <strain evidence="3 4">KYW382</strain>
    </source>
</reference>
<dbReference type="InterPro" id="IPR041497">
    <property type="entry name" value="Thump-like"/>
</dbReference>
<keyword evidence="3" id="KW-0808">Transferase</keyword>
<evidence type="ECO:0000259" key="2">
    <source>
        <dbReference type="Pfam" id="PF22013"/>
    </source>
</evidence>
<evidence type="ECO:0000313" key="4">
    <source>
        <dbReference type="Proteomes" id="UP001610100"/>
    </source>
</evidence>
<comment type="caution">
    <text evidence="3">The sequence shown here is derived from an EMBL/GenBank/DDBJ whole genome shotgun (WGS) entry which is preliminary data.</text>
</comment>
<feature type="domain" description="THUMP-like" evidence="1">
    <location>
        <begin position="322"/>
        <end position="391"/>
    </location>
</feature>
<evidence type="ECO:0000313" key="3">
    <source>
        <dbReference type="EMBL" id="MFH6772180.1"/>
    </source>
</evidence>
<dbReference type="Pfam" id="PF18096">
    <property type="entry name" value="Thump_like"/>
    <property type="match status" value="1"/>
</dbReference>
<dbReference type="EMBL" id="JBAWKB010000002">
    <property type="protein sequence ID" value="MFH6772180.1"/>
    <property type="molecule type" value="Genomic_DNA"/>
</dbReference>
<keyword evidence="4" id="KW-1185">Reference proteome</keyword>
<gene>
    <name evidence="3" type="ORF">V8G58_09580</name>
</gene>
<protein>
    <submittedName>
        <fullName evidence="3">Class I SAM-dependent methyltransferase</fullName>
    </submittedName>
</protein>
<dbReference type="Gene3D" id="3.40.50.150">
    <property type="entry name" value="Vaccinia Virus protein VP39"/>
    <property type="match status" value="1"/>
</dbReference>
<dbReference type="Gene3D" id="1.10.10.1110">
    <property type="entry name" value="Methyltransferase PG1098, N-terminal domain"/>
    <property type="match status" value="1"/>
</dbReference>
<dbReference type="InterPro" id="IPR029063">
    <property type="entry name" value="SAM-dependent_MTases_sf"/>
</dbReference>
<dbReference type="GO" id="GO:0008168">
    <property type="term" value="F:methyltransferase activity"/>
    <property type="evidence" value="ECO:0007669"/>
    <property type="project" value="UniProtKB-KW"/>
</dbReference>
<dbReference type="Proteomes" id="UP001610100">
    <property type="component" value="Unassembled WGS sequence"/>
</dbReference>
<dbReference type="Pfam" id="PF22013">
    <property type="entry name" value="PG_1098_Fer"/>
    <property type="match status" value="1"/>
</dbReference>
<dbReference type="RefSeq" id="WP_344741470.1">
    <property type="nucleotide sequence ID" value="NZ_BAABAY010000002.1"/>
</dbReference>